<evidence type="ECO:0000313" key="1">
    <source>
        <dbReference type="EMBL" id="TWJ32997.1"/>
    </source>
</evidence>
<gene>
    <name evidence="1" type="ORF">JN12_00408</name>
</gene>
<dbReference type="SUPFAM" id="SSF48695">
    <property type="entry name" value="Multiheme cytochromes"/>
    <property type="match status" value="1"/>
</dbReference>
<reference evidence="1 2" key="1">
    <citation type="submission" date="2019-07" db="EMBL/GenBank/DDBJ databases">
        <title>Genomic Encyclopedia of Archaeal and Bacterial Type Strains, Phase II (KMG-II): from individual species to whole genera.</title>
        <authorList>
            <person name="Goeker M."/>
        </authorList>
    </citation>
    <scope>NUCLEOTIDE SEQUENCE [LARGE SCALE GENOMIC DNA]</scope>
    <source>
        <strain evidence="1 2">ATCC BAA-1139</strain>
    </source>
</reference>
<sequence>MLLVGILVVPVAACVTGRGTGGAEHHGRSLVGMDRQAVCVECHTFEKARHHPSHVPYPPSGSEQRYTPVRQLAARGIDVQNGELTCLTCHDLRNREPWHLPVGMTRSSLCLACHQI</sequence>
<comment type="caution">
    <text evidence="1">The sequence shown here is derived from an EMBL/GenBank/DDBJ whole genome shotgun (WGS) entry which is preliminary data.</text>
</comment>
<dbReference type="Proteomes" id="UP000319449">
    <property type="component" value="Unassembled WGS sequence"/>
</dbReference>
<evidence type="ECO:0000313" key="2">
    <source>
        <dbReference type="Proteomes" id="UP000319449"/>
    </source>
</evidence>
<organism evidence="1 2">
    <name type="scientific">Geobacter argillaceus</name>
    <dbReference type="NCBI Taxonomy" id="345631"/>
    <lineage>
        <taxon>Bacteria</taxon>
        <taxon>Pseudomonadati</taxon>
        <taxon>Thermodesulfobacteriota</taxon>
        <taxon>Desulfuromonadia</taxon>
        <taxon>Geobacterales</taxon>
        <taxon>Geobacteraceae</taxon>
        <taxon>Geobacter</taxon>
    </lineage>
</organism>
<dbReference type="AlphaFoldDB" id="A0A562WRQ8"/>
<keyword evidence="2" id="KW-1185">Reference proteome</keyword>
<protein>
    <submittedName>
        <fullName evidence="1">Uncharacterized protein</fullName>
    </submittedName>
</protein>
<dbReference type="InterPro" id="IPR036280">
    <property type="entry name" value="Multihaem_cyt_sf"/>
</dbReference>
<dbReference type="EMBL" id="VLLN01000002">
    <property type="protein sequence ID" value="TWJ32997.1"/>
    <property type="molecule type" value="Genomic_DNA"/>
</dbReference>
<name>A0A562WRQ8_9BACT</name>
<accession>A0A562WRQ8</accession>
<proteinExistence type="predicted"/>